<name>A0A0A9H1U0_ARUDO</name>
<proteinExistence type="predicted"/>
<dbReference type="AlphaFoldDB" id="A0A0A9H1U0"/>
<feature type="compositionally biased region" description="Low complexity" evidence="1">
    <location>
        <begin position="17"/>
        <end position="38"/>
    </location>
</feature>
<evidence type="ECO:0000313" key="2">
    <source>
        <dbReference type="EMBL" id="JAE26843.1"/>
    </source>
</evidence>
<reference evidence="2" key="1">
    <citation type="submission" date="2014-09" db="EMBL/GenBank/DDBJ databases">
        <authorList>
            <person name="Magalhaes I.L.F."/>
            <person name="Oliveira U."/>
            <person name="Santos F.R."/>
            <person name="Vidigal T.H.D.A."/>
            <person name="Brescovit A.D."/>
            <person name="Santos A.J."/>
        </authorList>
    </citation>
    <scope>NUCLEOTIDE SEQUENCE</scope>
    <source>
        <tissue evidence="2">Shoot tissue taken approximately 20 cm above the soil surface</tissue>
    </source>
</reference>
<reference evidence="2" key="2">
    <citation type="journal article" date="2015" name="Data Brief">
        <title>Shoot transcriptome of the giant reed, Arundo donax.</title>
        <authorList>
            <person name="Barrero R.A."/>
            <person name="Guerrero F.D."/>
            <person name="Moolhuijzen P."/>
            <person name="Goolsby J.A."/>
            <person name="Tidwell J."/>
            <person name="Bellgard S.E."/>
            <person name="Bellgard M.I."/>
        </authorList>
    </citation>
    <scope>NUCLEOTIDE SEQUENCE</scope>
    <source>
        <tissue evidence="2">Shoot tissue taken approximately 20 cm above the soil surface</tissue>
    </source>
</reference>
<feature type="region of interest" description="Disordered" evidence="1">
    <location>
        <begin position="13"/>
        <end position="45"/>
    </location>
</feature>
<sequence length="45" mass="4659">MSCALFRDRRSLGNSFSNSKCLSSATSSSLSSPTSAESVLNTALS</sequence>
<dbReference type="EMBL" id="GBRH01171053">
    <property type="protein sequence ID" value="JAE26843.1"/>
    <property type="molecule type" value="Transcribed_RNA"/>
</dbReference>
<organism evidence="2">
    <name type="scientific">Arundo donax</name>
    <name type="common">Giant reed</name>
    <name type="synonym">Donax arundinaceus</name>
    <dbReference type="NCBI Taxonomy" id="35708"/>
    <lineage>
        <taxon>Eukaryota</taxon>
        <taxon>Viridiplantae</taxon>
        <taxon>Streptophyta</taxon>
        <taxon>Embryophyta</taxon>
        <taxon>Tracheophyta</taxon>
        <taxon>Spermatophyta</taxon>
        <taxon>Magnoliopsida</taxon>
        <taxon>Liliopsida</taxon>
        <taxon>Poales</taxon>
        <taxon>Poaceae</taxon>
        <taxon>PACMAD clade</taxon>
        <taxon>Arundinoideae</taxon>
        <taxon>Arundineae</taxon>
        <taxon>Arundo</taxon>
    </lineage>
</organism>
<accession>A0A0A9H1U0</accession>
<protein>
    <submittedName>
        <fullName evidence="2">Uncharacterized protein</fullName>
    </submittedName>
</protein>
<evidence type="ECO:0000256" key="1">
    <source>
        <dbReference type="SAM" id="MobiDB-lite"/>
    </source>
</evidence>